<accession>A0A4Q9VEK6</accession>
<name>A0A4Q9VEK6_9HYPH</name>
<evidence type="ECO:0000256" key="1">
    <source>
        <dbReference type="ARBA" id="ARBA00000798"/>
    </source>
</evidence>
<dbReference type="EC" id="3.1.4.4" evidence="5"/>
<dbReference type="InterPro" id="IPR001736">
    <property type="entry name" value="PLipase_D/transphosphatidylase"/>
</dbReference>
<evidence type="ECO:0000313" key="13">
    <source>
        <dbReference type="EMBL" id="TBW32262.1"/>
    </source>
</evidence>
<dbReference type="SUPFAM" id="SSF56024">
    <property type="entry name" value="Phospholipase D/nuclease"/>
    <property type="match status" value="1"/>
</dbReference>
<keyword evidence="14" id="KW-1185">Reference proteome</keyword>
<evidence type="ECO:0000256" key="7">
    <source>
        <dbReference type="ARBA" id="ARBA00022525"/>
    </source>
</evidence>
<evidence type="ECO:0000256" key="2">
    <source>
        <dbReference type="ARBA" id="ARBA00003145"/>
    </source>
</evidence>
<dbReference type="EMBL" id="SJFN01000065">
    <property type="protein sequence ID" value="TBW32262.1"/>
    <property type="molecule type" value="Genomic_DNA"/>
</dbReference>
<keyword evidence="10" id="KW-0443">Lipid metabolism</keyword>
<dbReference type="GO" id="GO:0005576">
    <property type="term" value="C:extracellular region"/>
    <property type="evidence" value="ECO:0007669"/>
    <property type="project" value="UniProtKB-SubCell"/>
</dbReference>
<dbReference type="Pfam" id="PF13091">
    <property type="entry name" value="PLDc_2"/>
    <property type="match status" value="1"/>
</dbReference>
<dbReference type="PROSITE" id="PS50035">
    <property type="entry name" value="PLD"/>
    <property type="match status" value="1"/>
</dbReference>
<evidence type="ECO:0000256" key="8">
    <source>
        <dbReference type="ARBA" id="ARBA00022801"/>
    </source>
</evidence>
<evidence type="ECO:0000256" key="4">
    <source>
        <dbReference type="ARBA" id="ARBA00008664"/>
    </source>
</evidence>
<keyword evidence="9" id="KW-0442">Lipid degradation</keyword>
<dbReference type="CDD" id="cd09116">
    <property type="entry name" value="PLDc_Nuc_like"/>
    <property type="match status" value="1"/>
</dbReference>
<evidence type="ECO:0000259" key="12">
    <source>
        <dbReference type="PROSITE" id="PS50035"/>
    </source>
</evidence>
<organism evidence="13 14">
    <name type="scientific">Siculibacillus lacustris</name>
    <dbReference type="NCBI Taxonomy" id="1549641"/>
    <lineage>
        <taxon>Bacteria</taxon>
        <taxon>Pseudomonadati</taxon>
        <taxon>Pseudomonadota</taxon>
        <taxon>Alphaproteobacteria</taxon>
        <taxon>Hyphomicrobiales</taxon>
        <taxon>Ancalomicrobiaceae</taxon>
        <taxon>Siculibacillus</taxon>
    </lineage>
</organism>
<reference evidence="13 14" key="1">
    <citation type="submission" date="2019-02" db="EMBL/GenBank/DDBJ databases">
        <title>Siculibacillus lacustris gen. nov., sp. nov., a new rosette-forming bacterium isolated from a freshwater crater lake (Lake St. Ana, Romania).</title>
        <authorList>
            <person name="Felfoldi T."/>
            <person name="Marton Z."/>
            <person name="Szabo A."/>
            <person name="Mentes A."/>
            <person name="Boka K."/>
            <person name="Marialigeti K."/>
            <person name="Mathe I."/>
            <person name="Koncz M."/>
            <person name="Schumann P."/>
            <person name="Toth E."/>
        </authorList>
    </citation>
    <scope>NUCLEOTIDE SEQUENCE [LARGE SCALE GENOMIC DNA]</scope>
    <source>
        <strain evidence="13 14">SA-279</strain>
    </source>
</reference>
<dbReference type="InterPro" id="IPR025202">
    <property type="entry name" value="PLD-like_dom"/>
</dbReference>
<dbReference type="PANTHER" id="PTHR43856">
    <property type="entry name" value="CARDIOLIPIN HYDROLASE"/>
    <property type="match status" value="1"/>
</dbReference>
<evidence type="ECO:0000256" key="6">
    <source>
        <dbReference type="ARBA" id="ARBA00018392"/>
    </source>
</evidence>
<dbReference type="InterPro" id="IPR051406">
    <property type="entry name" value="PLD_domain"/>
</dbReference>
<dbReference type="GO" id="GO:0016891">
    <property type="term" value="F:RNA endonuclease activity producing 5'-phosphomonoesters, hydrolytic mechanism"/>
    <property type="evidence" value="ECO:0007669"/>
    <property type="project" value="TreeGrafter"/>
</dbReference>
<keyword evidence="7" id="KW-0964">Secreted</keyword>
<evidence type="ECO:0000256" key="11">
    <source>
        <dbReference type="ARBA" id="ARBA00029594"/>
    </source>
</evidence>
<proteinExistence type="inferred from homology"/>
<comment type="subcellular location">
    <subcellularLocation>
        <location evidence="3">Secreted</location>
    </subcellularLocation>
</comment>
<dbReference type="GO" id="GO:0004630">
    <property type="term" value="F:phospholipase D activity"/>
    <property type="evidence" value="ECO:0007669"/>
    <property type="project" value="UniProtKB-EC"/>
</dbReference>
<comment type="similarity">
    <text evidence="4">Belongs to the phospholipase D family.</text>
</comment>
<dbReference type="GO" id="GO:0016042">
    <property type="term" value="P:lipid catabolic process"/>
    <property type="evidence" value="ECO:0007669"/>
    <property type="project" value="UniProtKB-KW"/>
</dbReference>
<dbReference type="GO" id="GO:0006793">
    <property type="term" value="P:phosphorus metabolic process"/>
    <property type="evidence" value="ECO:0007669"/>
    <property type="project" value="UniProtKB-ARBA"/>
</dbReference>
<evidence type="ECO:0000256" key="10">
    <source>
        <dbReference type="ARBA" id="ARBA00023098"/>
    </source>
</evidence>
<dbReference type="Proteomes" id="UP000292781">
    <property type="component" value="Unassembled WGS sequence"/>
</dbReference>
<dbReference type="AlphaFoldDB" id="A0A4Q9VEK6"/>
<gene>
    <name evidence="13" type="ORF">EYW49_22380</name>
</gene>
<evidence type="ECO:0000256" key="5">
    <source>
        <dbReference type="ARBA" id="ARBA00012027"/>
    </source>
</evidence>
<sequence>MNSTPDGACHIMPRLRHAGISSLFGAVVALAILGVSNASRAGDRVAIHYAPSENLEHVDVALLATAQETIDLAGYVITDRPVIDALVAAQERGVAVRLILDPAQRHDLARLAPLFDAARKKHRGPIMHLKSYAIDGKVLRTGSANFTASGLKQQNNDLIVLDGGDAAAAFEREFERVWDAAEPVSVLAPAE</sequence>
<protein>
    <recommendedName>
        <fullName evidence="6">Phospholipase D</fullName>
        <ecNumber evidence="5">3.1.4.4</ecNumber>
    </recommendedName>
    <alternativeName>
        <fullName evidence="11">Choline phosphatase</fullName>
    </alternativeName>
</protein>
<evidence type="ECO:0000313" key="14">
    <source>
        <dbReference type="Proteomes" id="UP000292781"/>
    </source>
</evidence>
<comment type="caution">
    <text evidence="13">The sequence shown here is derived from an EMBL/GenBank/DDBJ whole genome shotgun (WGS) entry which is preliminary data.</text>
</comment>
<dbReference type="OrthoDB" id="9814092at2"/>
<evidence type="ECO:0000256" key="3">
    <source>
        <dbReference type="ARBA" id="ARBA00004613"/>
    </source>
</evidence>
<evidence type="ECO:0000256" key="9">
    <source>
        <dbReference type="ARBA" id="ARBA00022963"/>
    </source>
</evidence>
<dbReference type="Gene3D" id="3.30.870.10">
    <property type="entry name" value="Endonuclease Chain A"/>
    <property type="match status" value="1"/>
</dbReference>
<keyword evidence="8" id="KW-0378">Hydrolase</keyword>
<comment type="catalytic activity">
    <reaction evidence="1">
        <text>a 1,2-diacyl-sn-glycero-3-phosphocholine + H2O = a 1,2-diacyl-sn-glycero-3-phosphate + choline + H(+)</text>
        <dbReference type="Rhea" id="RHEA:14445"/>
        <dbReference type="ChEBI" id="CHEBI:15354"/>
        <dbReference type="ChEBI" id="CHEBI:15377"/>
        <dbReference type="ChEBI" id="CHEBI:15378"/>
        <dbReference type="ChEBI" id="CHEBI:57643"/>
        <dbReference type="ChEBI" id="CHEBI:58608"/>
        <dbReference type="EC" id="3.1.4.4"/>
    </reaction>
</comment>
<comment type="function">
    <text evidence="2">Could be a virulence factor.</text>
</comment>
<dbReference type="PANTHER" id="PTHR43856:SF1">
    <property type="entry name" value="MITOCHONDRIAL CARDIOLIPIN HYDROLASE"/>
    <property type="match status" value="1"/>
</dbReference>
<feature type="domain" description="PLD phosphodiesterase" evidence="12">
    <location>
        <begin position="123"/>
        <end position="150"/>
    </location>
</feature>